<evidence type="ECO:0000256" key="8">
    <source>
        <dbReference type="ARBA" id="ARBA00023004"/>
    </source>
</evidence>
<proteinExistence type="inferred from homology"/>
<evidence type="ECO:0000256" key="7">
    <source>
        <dbReference type="ARBA" id="ARBA00023002"/>
    </source>
</evidence>
<evidence type="ECO:0000256" key="5">
    <source>
        <dbReference type="ARBA" id="ARBA00022832"/>
    </source>
</evidence>
<dbReference type="EMBL" id="JALNTZ010000001">
    <property type="protein sequence ID" value="KAJ3665681.1"/>
    <property type="molecule type" value="Genomic_DNA"/>
</dbReference>
<keyword evidence="11 12" id="KW-0275">Fatty acid biosynthesis</keyword>
<evidence type="ECO:0000256" key="10">
    <source>
        <dbReference type="ARBA" id="ARBA00023136"/>
    </source>
</evidence>
<dbReference type="PRINTS" id="PR00075">
    <property type="entry name" value="FACDDSATRASE"/>
</dbReference>
<keyword evidence="4 12" id="KW-0812">Transmembrane</keyword>
<protein>
    <recommendedName>
        <fullName evidence="14">Fatty acid desaturase domain-containing protein</fullName>
    </recommendedName>
</protein>
<dbReference type="PANTHER" id="PTHR11351:SF98">
    <property type="entry name" value="RE43130P"/>
    <property type="match status" value="1"/>
</dbReference>
<dbReference type="Proteomes" id="UP001168821">
    <property type="component" value="Unassembled WGS sequence"/>
</dbReference>
<feature type="transmembrane region" description="Helical" evidence="13">
    <location>
        <begin position="203"/>
        <end position="223"/>
    </location>
</feature>
<dbReference type="PANTHER" id="PTHR11351">
    <property type="entry name" value="ACYL-COA DESATURASE"/>
    <property type="match status" value="1"/>
</dbReference>
<dbReference type="AlphaFoldDB" id="A0AA38J4Q4"/>
<keyword evidence="16" id="KW-1185">Reference proteome</keyword>
<evidence type="ECO:0000256" key="12">
    <source>
        <dbReference type="RuleBase" id="RU000581"/>
    </source>
</evidence>
<feature type="transmembrane region" description="Helical" evidence="13">
    <location>
        <begin position="175"/>
        <end position="197"/>
    </location>
</feature>
<evidence type="ECO:0000256" key="13">
    <source>
        <dbReference type="SAM" id="Phobius"/>
    </source>
</evidence>
<dbReference type="InterPro" id="IPR015876">
    <property type="entry name" value="Acyl-CoA_DS"/>
</dbReference>
<sequence>MSAEVITDSQVIQNTTKVKQKKEYKWKFIWRNIALFSAMHIGAIYGLYLIFTSAQWKTTFYAWFLHVLSIEGMTAGAHRLWSHRSYKAKLPLQIFLIICQTLTLQKDAYEWAFLHRIHHKCVDTDADPHNSFRGFFFSHFGWLLIEPEPELVEKCKNTQYSDLQSDKILMFQKKYYFVFFAPVVGILIPTAIPYYFWNETIENSFFIATMVRFCFVGHTLFFINSVAHVFGTRPYDKNICPTESPPLISFITLGEGWHNYHHIFPWDYRTAEIGKYRINITTMFLNLMAAIGWAYDLKTVSLESIAKRASRTGDGTRILDKRTTNLVQHQNSESDLIWGWGDKDMGDEYLNYVKITNRKYD</sequence>
<dbReference type="CDD" id="cd03505">
    <property type="entry name" value="Delta9-FADS-like"/>
    <property type="match status" value="1"/>
</dbReference>
<gene>
    <name evidence="15" type="ORF">Zmor_001167</name>
</gene>
<feature type="domain" description="Fatty acid desaturase" evidence="14">
    <location>
        <begin position="56"/>
        <end position="265"/>
    </location>
</feature>
<feature type="transmembrane region" description="Helical" evidence="13">
    <location>
        <begin position="60"/>
        <end position="81"/>
    </location>
</feature>
<keyword evidence="10 13" id="KW-0472">Membrane</keyword>
<dbReference type="GO" id="GO:0004768">
    <property type="term" value="F:stearoyl-CoA 9-desaturase activity"/>
    <property type="evidence" value="ECO:0007669"/>
    <property type="project" value="TreeGrafter"/>
</dbReference>
<evidence type="ECO:0000256" key="4">
    <source>
        <dbReference type="ARBA" id="ARBA00022692"/>
    </source>
</evidence>
<name>A0AA38J4Q4_9CUCU</name>
<accession>A0AA38J4Q4</accession>
<organism evidence="15 16">
    <name type="scientific">Zophobas morio</name>
    <dbReference type="NCBI Taxonomy" id="2755281"/>
    <lineage>
        <taxon>Eukaryota</taxon>
        <taxon>Metazoa</taxon>
        <taxon>Ecdysozoa</taxon>
        <taxon>Arthropoda</taxon>
        <taxon>Hexapoda</taxon>
        <taxon>Insecta</taxon>
        <taxon>Pterygota</taxon>
        <taxon>Neoptera</taxon>
        <taxon>Endopterygota</taxon>
        <taxon>Coleoptera</taxon>
        <taxon>Polyphaga</taxon>
        <taxon>Cucujiformia</taxon>
        <taxon>Tenebrionidae</taxon>
        <taxon>Zophobas</taxon>
    </lineage>
</organism>
<comment type="similarity">
    <text evidence="2 12">Belongs to the fatty acid desaturase type 1 family.</text>
</comment>
<keyword evidence="5" id="KW-0276">Fatty acid metabolism</keyword>
<keyword evidence="8" id="KW-0408">Iron</keyword>
<keyword evidence="9" id="KW-0443">Lipid metabolism</keyword>
<comment type="caution">
    <text evidence="15">The sequence shown here is derived from an EMBL/GenBank/DDBJ whole genome shotgun (WGS) entry which is preliminary data.</text>
</comment>
<evidence type="ECO:0000256" key="6">
    <source>
        <dbReference type="ARBA" id="ARBA00022989"/>
    </source>
</evidence>
<evidence type="ECO:0000256" key="1">
    <source>
        <dbReference type="ARBA" id="ARBA00004141"/>
    </source>
</evidence>
<evidence type="ECO:0000256" key="3">
    <source>
        <dbReference type="ARBA" id="ARBA00022516"/>
    </source>
</evidence>
<comment type="subcellular location">
    <subcellularLocation>
        <location evidence="1">Membrane</location>
        <topology evidence="1">Multi-pass membrane protein</topology>
    </subcellularLocation>
</comment>
<keyword evidence="6 13" id="KW-1133">Transmembrane helix</keyword>
<evidence type="ECO:0000256" key="2">
    <source>
        <dbReference type="ARBA" id="ARBA00009295"/>
    </source>
</evidence>
<reference evidence="15" key="1">
    <citation type="journal article" date="2023" name="G3 (Bethesda)">
        <title>Whole genome assemblies of Zophobas morio and Tenebrio molitor.</title>
        <authorList>
            <person name="Kaur S."/>
            <person name="Stinson S.A."/>
            <person name="diCenzo G.C."/>
        </authorList>
    </citation>
    <scope>NUCLEOTIDE SEQUENCE</scope>
    <source>
        <strain evidence="15">QUZm001</strain>
    </source>
</reference>
<comment type="cofactor">
    <cofactor evidence="12">
        <name>Fe(2+)</name>
        <dbReference type="ChEBI" id="CHEBI:29033"/>
    </cofactor>
</comment>
<evidence type="ECO:0000259" key="14">
    <source>
        <dbReference type="Pfam" id="PF00487"/>
    </source>
</evidence>
<keyword evidence="7 12" id="KW-0560">Oxidoreductase</keyword>
<keyword evidence="3 12" id="KW-0444">Lipid biosynthesis</keyword>
<evidence type="ECO:0000256" key="11">
    <source>
        <dbReference type="ARBA" id="ARBA00023160"/>
    </source>
</evidence>
<dbReference type="Pfam" id="PF00487">
    <property type="entry name" value="FA_desaturase"/>
    <property type="match status" value="1"/>
</dbReference>
<evidence type="ECO:0000313" key="15">
    <source>
        <dbReference type="EMBL" id="KAJ3665681.1"/>
    </source>
</evidence>
<evidence type="ECO:0000313" key="16">
    <source>
        <dbReference type="Proteomes" id="UP001168821"/>
    </source>
</evidence>
<comment type="domain">
    <text evidence="12">The histidine box domains are involved in binding the catalytic metal ions.</text>
</comment>
<evidence type="ECO:0000256" key="9">
    <source>
        <dbReference type="ARBA" id="ARBA00023098"/>
    </source>
</evidence>
<dbReference type="GO" id="GO:0005789">
    <property type="term" value="C:endoplasmic reticulum membrane"/>
    <property type="evidence" value="ECO:0007669"/>
    <property type="project" value="TreeGrafter"/>
</dbReference>
<feature type="transmembrane region" description="Helical" evidence="13">
    <location>
        <begin position="28"/>
        <end position="48"/>
    </location>
</feature>
<dbReference type="InterPro" id="IPR005804">
    <property type="entry name" value="FA_desaturase_dom"/>
</dbReference>
<dbReference type="GO" id="GO:0006636">
    <property type="term" value="P:unsaturated fatty acid biosynthetic process"/>
    <property type="evidence" value="ECO:0007669"/>
    <property type="project" value="TreeGrafter"/>
</dbReference>
<dbReference type="GO" id="GO:0005506">
    <property type="term" value="F:iron ion binding"/>
    <property type="evidence" value="ECO:0007669"/>
    <property type="project" value="TreeGrafter"/>
</dbReference>